<evidence type="ECO:0000313" key="3">
    <source>
        <dbReference type="Proteomes" id="UP000018958"/>
    </source>
</evidence>
<comment type="caution">
    <text evidence="2">The sequence shown here is derived from an EMBL/GenBank/DDBJ whole genome shotgun (WGS) entry which is preliminary data.</text>
</comment>
<reference evidence="2 3" key="1">
    <citation type="submission" date="2013-11" db="EMBL/GenBank/DDBJ databases">
        <title>The Genome Sequence of Phytophthora parasitica CJ01A1.</title>
        <authorList>
            <consortium name="The Broad Institute Genomics Platform"/>
            <person name="Russ C."/>
            <person name="Tyler B."/>
            <person name="Panabieres F."/>
            <person name="Shan W."/>
            <person name="Tripathy S."/>
            <person name="Grunwald N."/>
            <person name="Machado M."/>
            <person name="Johnson C.S."/>
            <person name="Walker B."/>
            <person name="Young S.K."/>
            <person name="Zeng Q."/>
            <person name="Gargeya S."/>
            <person name="Fitzgerald M."/>
            <person name="Haas B."/>
            <person name="Abouelleil A."/>
            <person name="Allen A.W."/>
            <person name="Alvarado L."/>
            <person name="Arachchi H.M."/>
            <person name="Berlin A.M."/>
            <person name="Chapman S.B."/>
            <person name="Gainer-Dewar J."/>
            <person name="Goldberg J."/>
            <person name="Griggs A."/>
            <person name="Gujja S."/>
            <person name="Hansen M."/>
            <person name="Howarth C."/>
            <person name="Imamovic A."/>
            <person name="Ireland A."/>
            <person name="Larimer J."/>
            <person name="McCowan C."/>
            <person name="Murphy C."/>
            <person name="Pearson M."/>
            <person name="Poon T.W."/>
            <person name="Priest M."/>
            <person name="Roberts A."/>
            <person name="Saif S."/>
            <person name="Shea T."/>
            <person name="Sisk P."/>
            <person name="Sykes S."/>
            <person name="Wortman J."/>
            <person name="Nusbaum C."/>
            <person name="Birren B."/>
        </authorList>
    </citation>
    <scope>NUCLEOTIDE SEQUENCE [LARGE SCALE GENOMIC DNA]</scope>
    <source>
        <strain evidence="2 3">CJ01A1</strain>
    </source>
</reference>
<feature type="compositionally biased region" description="Polar residues" evidence="1">
    <location>
        <begin position="134"/>
        <end position="149"/>
    </location>
</feature>
<feature type="compositionally biased region" description="Acidic residues" evidence="1">
    <location>
        <begin position="215"/>
        <end position="224"/>
    </location>
</feature>
<feature type="compositionally biased region" description="Pro residues" evidence="1">
    <location>
        <begin position="156"/>
        <end position="170"/>
    </location>
</feature>
<name>W2XB90_PHYNI</name>
<organism evidence="2 3">
    <name type="scientific">Phytophthora nicotianae CJ01A1</name>
    <dbReference type="NCBI Taxonomy" id="1317063"/>
    <lineage>
        <taxon>Eukaryota</taxon>
        <taxon>Sar</taxon>
        <taxon>Stramenopiles</taxon>
        <taxon>Oomycota</taxon>
        <taxon>Peronosporomycetes</taxon>
        <taxon>Peronosporales</taxon>
        <taxon>Peronosporaceae</taxon>
        <taxon>Phytophthora</taxon>
    </lineage>
</organism>
<feature type="compositionally biased region" description="Acidic residues" evidence="1">
    <location>
        <begin position="245"/>
        <end position="254"/>
    </location>
</feature>
<feature type="region of interest" description="Disordered" evidence="1">
    <location>
        <begin position="131"/>
        <end position="263"/>
    </location>
</feature>
<dbReference type="Proteomes" id="UP000018958">
    <property type="component" value="Unassembled WGS sequence"/>
</dbReference>
<proteinExistence type="predicted"/>
<accession>W2XB90</accession>
<feature type="compositionally biased region" description="Basic and acidic residues" evidence="1">
    <location>
        <begin position="64"/>
        <end position="73"/>
    </location>
</feature>
<sequence length="519" mass="56615">MARIVKTAQTLGPRKSVYTVLIQSIFLDLSKMYRLARLELFYFVDGLVVSVTSLHSQKSTADGEVGRLKRDSLEPVPPSPSDLASLELSGFQPEAVIMASLCPSASSRALLVELQSTAGLRATKSWLARASLARPTSETSAKQPQAATQPASRSSPPSPPLPSPPSPPSSPSAVDSPAASPASALSAGSLPSPLNTAPSLPLDDVSVASDVSGDSSEESEEDDSEGLRAARPPPPPPLPSASGLFDDDSDEETESVGGLNRLRRSTDSGDWHLTLGLLRSNVEQLHDVRGEYPHRCFLVEWQITPLQMSWVWEEQLAQRFARRIDQVMQWCEDLRPGAFANYYKKHFARRVQASPAGDCFMDAFRAALYHLGDPGLASTATELWVDFEREHPGTVDRVSRGEATEFFRVLQRSNFPLDFDLLFHSPLDATYTKMERFQAFVQTPREGVYLTSIEDGLVGHCVVVLAKGPDTTASVLDEVEPPVTPEHLTNLEYLHKVKWMELMKLIKGTVVAAVNASPG</sequence>
<evidence type="ECO:0000256" key="1">
    <source>
        <dbReference type="SAM" id="MobiDB-lite"/>
    </source>
</evidence>
<feature type="region of interest" description="Disordered" evidence="1">
    <location>
        <begin position="60"/>
        <end position="82"/>
    </location>
</feature>
<gene>
    <name evidence="2" type="ORF">F441_06373</name>
</gene>
<dbReference type="AlphaFoldDB" id="W2XB90"/>
<feature type="compositionally biased region" description="Low complexity" evidence="1">
    <location>
        <begin position="171"/>
        <end position="194"/>
    </location>
</feature>
<protein>
    <submittedName>
        <fullName evidence="2">Uncharacterized protein</fullName>
    </submittedName>
</protein>
<dbReference type="EMBL" id="ANIX01001304">
    <property type="protein sequence ID" value="ETP19757.1"/>
    <property type="molecule type" value="Genomic_DNA"/>
</dbReference>
<evidence type="ECO:0000313" key="2">
    <source>
        <dbReference type="EMBL" id="ETP19757.1"/>
    </source>
</evidence>
<feature type="compositionally biased region" description="Low complexity" evidence="1">
    <location>
        <begin position="203"/>
        <end position="214"/>
    </location>
</feature>